<evidence type="ECO:0000313" key="2">
    <source>
        <dbReference type="Proteomes" id="UP000003146"/>
    </source>
</evidence>
<accession>B3JGH9</accession>
<name>B3JGH9_9BACT</name>
<dbReference type="EMBL" id="ABIY02000067">
    <property type="protein sequence ID" value="EDV01881.1"/>
    <property type="molecule type" value="Genomic_DNA"/>
</dbReference>
<sequence length="41" mass="4910">MIPNTQTDRNDKEEHIKRMLSMGKNKAARKYELHFCVARTF</sequence>
<evidence type="ECO:0000313" key="1">
    <source>
        <dbReference type="EMBL" id="EDV01881.1"/>
    </source>
</evidence>
<reference evidence="1 2" key="1">
    <citation type="submission" date="2008-04" db="EMBL/GenBank/DDBJ databases">
        <title>Draft genome sequence of Bacteroides coprocola (DSM 17136).</title>
        <authorList>
            <person name="Sudarsanam P."/>
            <person name="Ley R."/>
            <person name="Guruge J."/>
            <person name="Turnbaugh P.J."/>
            <person name="Mahowald M."/>
            <person name="Liep D."/>
            <person name="Gordon J."/>
        </authorList>
    </citation>
    <scope>NUCLEOTIDE SEQUENCE [LARGE SCALE GENOMIC DNA]</scope>
    <source>
        <strain evidence="1 2">DSM 17136</strain>
    </source>
</reference>
<dbReference type="Proteomes" id="UP000003146">
    <property type="component" value="Unassembled WGS sequence"/>
</dbReference>
<protein>
    <submittedName>
        <fullName evidence="1">Uncharacterized protein</fullName>
    </submittedName>
</protein>
<organism evidence="1 2">
    <name type="scientific">Phocaeicola coprocola DSM 17136</name>
    <dbReference type="NCBI Taxonomy" id="470145"/>
    <lineage>
        <taxon>Bacteria</taxon>
        <taxon>Pseudomonadati</taxon>
        <taxon>Bacteroidota</taxon>
        <taxon>Bacteroidia</taxon>
        <taxon>Bacteroidales</taxon>
        <taxon>Bacteroidaceae</taxon>
        <taxon>Phocaeicola</taxon>
    </lineage>
</organism>
<reference evidence="1 2" key="2">
    <citation type="submission" date="2008-04" db="EMBL/GenBank/DDBJ databases">
        <authorList>
            <person name="Fulton L."/>
            <person name="Clifton S."/>
            <person name="Fulton B."/>
            <person name="Xu J."/>
            <person name="Minx P."/>
            <person name="Pepin K.H."/>
            <person name="Johnson M."/>
            <person name="Thiruvilangam P."/>
            <person name="Bhonagiri V."/>
            <person name="Nash W.E."/>
            <person name="Mardis E.R."/>
            <person name="Wilson R.K."/>
        </authorList>
    </citation>
    <scope>NUCLEOTIDE SEQUENCE [LARGE SCALE GENOMIC DNA]</scope>
    <source>
        <strain evidence="1 2">DSM 17136</strain>
    </source>
</reference>
<dbReference type="AlphaFoldDB" id="B3JGH9"/>
<dbReference type="HOGENOM" id="CLU_3265523_0_0_10"/>
<gene>
    <name evidence="1" type="ORF">BACCOP_00981</name>
</gene>
<comment type="caution">
    <text evidence="1">The sequence shown here is derived from an EMBL/GenBank/DDBJ whole genome shotgun (WGS) entry which is preliminary data.</text>
</comment>
<proteinExistence type="predicted"/>